<evidence type="ECO:0000259" key="10">
    <source>
        <dbReference type="PROSITE" id="PS50067"/>
    </source>
</evidence>
<dbReference type="FunFam" id="3.40.850.10:FF:000033">
    <property type="entry name" value="Kinesin-like protein KIN-12E"/>
    <property type="match status" value="1"/>
</dbReference>
<feature type="coiled-coil region" evidence="8">
    <location>
        <begin position="765"/>
        <end position="792"/>
    </location>
</feature>
<dbReference type="STRING" id="2094558.A0A314XZQ4"/>
<dbReference type="PANTHER" id="PTHR37739">
    <property type="entry name" value="KINESIN-LIKE PROTEIN KIN-12D"/>
    <property type="match status" value="1"/>
</dbReference>
<feature type="region of interest" description="Disordered" evidence="9">
    <location>
        <begin position="797"/>
        <end position="834"/>
    </location>
</feature>
<feature type="coiled-coil region" evidence="8">
    <location>
        <begin position="1478"/>
        <end position="1540"/>
    </location>
</feature>
<keyword evidence="2 7" id="KW-0547">Nucleotide-binding</keyword>
<keyword evidence="3 7" id="KW-0067">ATP-binding</keyword>
<dbReference type="EMBL" id="PJQY01001738">
    <property type="protein sequence ID" value="PQQ00132.1"/>
    <property type="molecule type" value="Genomic_DNA"/>
</dbReference>
<accession>A0A314XZQ4</accession>
<feature type="coiled-coil region" evidence="8">
    <location>
        <begin position="959"/>
        <end position="986"/>
    </location>
</feature>
<evidence type="ECO:0000256" key="6">
    <source>
        <dbReference type="ARBA" id="ARBA00034488"/>
    </source>
</evidence>
<dbReference type="Gene3D" id="3.40.850.10">
    <property type="entry name" value="Kinesin motor domain"/>
    <property type="match status" value="1"/>
</dbReference>
<dbReference type="GO" id="GO:0008017">
    <property type="term" value="F:microtubule binding"/>
    <property type="evidence" value="ECO:0007669"/>
    <property type="project" value="InterPro"/>
</dbReference>
<evidence type="ECO:0000256" key="8">
    <source>
        <dbReference type="SAM" id="Coils"/>
    </source>
</evidence>
<feature type="coiled-coil region" evidence="8">
    <location>
        <begin position="2107"/>
        <end position="2197"/>
    </location>
</feature>
<feature type="compositionally biased region" description="Basic and acidic residues" evidence="9">
    <location>
        <begin position="803"/>
        <end position="815"/>
    </location>
</feature>
<dbReference type="PROSITE" id="PS00411">
    <property type="entry name" value="KINESIN_MOTOR_1"/>
    <property type="match status" value="1"/>
</dbReference>
<feature type="compositionally biased region" description="Polar residues" evidence="9">
    <location>
        <begin position="15"/>
        <end position="35"/>
    </location>
</feature>
<evidence type="ECO:0000256" key="1">
    <source>
        <dbReference type="ARBA" id="ARBA00022701"/>
    </source>
</evidence>
<dbReference type="GO" id="GO:0007018">
    <property type="term" value="P:microtubule-based movement"/>
    <property type="evidence" value="ECO:0007669"/>
    <property type="project" value="InterPro"/>
</dbReference>
<dbReference type="PRINTS" id="PR00380">
    <property type="entry name" value="KINESINHEAVY"/>
</dbReference>
<dbReference type="Pfam" id="PF00225">
    <property type="entry name" value="Kinesin"/>
    <property type="match status" value="1"/>
</dbReference>
<dbReference type="Proteomes" id="UP000250321">
    <property type="component" value="Unassembled WGS sequence"/>
</dbReference>
<keyword evidence="12" id="KW-1185">Reference proteome</keyword>
<gene>
    <name evidence="11" type="ORF">Pyn_40347</name>
</gene>
<keyword evidence="1" id="KW-0493">Microtubule</keyword>
<feature type="binding site" evidence="7">
    <location>
        <begin position="264"/>
        <end position="271"/>
    </location>
    <ligand>
        <name>ATP</name>
        <dbReference type="ChEBI" id="CHEBI:30616"/>
    </ligand>
</feature>
<evidence type="ECO:0000256" key="5">
    <source>
        <dbReference type="ARBA" id="ARBA00023175"/>
    </source>
</evidence>
<reference evidence="11 12" key="1">
    <citation type="submission" date="2018-02" db="EMBL/GenBank/DDBJ databases">
        <title>Draft genome of wild Prunus yedoensis var. nudiflora.</title>
        <authorList>
            <person name="Baek S."/>
            <person name="Kim J.-H."/>
            <person name="Choi K."/>
            <person name="Kim G.-B."/>
            <person name="Cho A."/>
            <person name="Jang H."/>
            <person name="Shin C.-H."/>
            <person name="Yu H.-J."/>
            <person name="Mun J.-H."/>
        </authorList>
    </citation>
    <scope>NUCLEOTIDE SEQUENCE [LARGE SCALE GENOMIC DNA]</scope>
    <source>
        <strain evidence="12">cv. Jeju island</strain>
        <tissue evidence="11">Leaf</tissue>
    </source>
</reference>
<feature type="compositionally biased region" description="Polar residues" evidence="9">
    <location>
        <begin position="111"/>
        <end position="125"/>
    </location>
</feature>
<evidence type="ECO:0000256" key="7">
    <source>
        <dbReference type="PROSITE-ProRule" id="PRU00283"/>
    </source>
</evidence>
<dbReference type="GO" id="GO:0005874">
    <property type="term" value="C:microtubule"/>
    <property type="evidence" value="ECO:0007669"/>
    <property type="project" value="UniProtKB-KW"/>
</dbReference>
<dbReference type="PANTHER" id="PTHR37739:SF18">
    <property type="entry name" value="KINESIN-LIKE PROTEIN KIN-12C"/>
    <property type="match status" value="1"/>
</dbReference>
<dbReference type="CDD" id="cd01373">
    <property type="entry name" value="KISc_KLP2_like"/>
    <property type="match status" value="1"/>
</dbReference>
<feature type="coiled-coil region" evidence="8">
    <location>
        <begin position="1901"/>
        <end position="2022"/>
    </location>
</feature>
<dbReference type="SMART" id="SM00129">
    <property type="entry name" value="KISc"/>
    <property type="match status" value="1"/>
</dbReference>
<evidence type="ECO:0000256" key="3">
    <source>
        <dbReference type="ARBA" id="ARBA00022840"/>
    </source>
</evidence>
<dbReference type="InterPro" id="IPR001752">
    <property type="entry name" value="Kinesin_motor_dom"/>
</dbReference>
<evidence type="ECO:0000256" key="2">
    <source>
        <dbReference type="ARBA" id="ARBA00022741"/>
    </source>
</evidence>
<proteinExistence type="inferred from homology"/>
<evidence type="ECO:0000256" key="9">
    <source>
        <dbReference type="SAM" id="MobiDB-lite"/>
    </source>
</evidence>
<feature type="compositionally biased region" description="Basic and acidic residues" evidence="9">
    <location>
        <begin position="55"/>
        <end position="87"/>
    </location>
</feature>
<evidence type="ECO:0000256" key="4">
    <source>
        <dbReference type="ARBA" id="ARBA00023054"/>
    </source>
</evidence>
<dbReference type="InterPro" id="IPR027417">
    <property type="entry name" value="P-loop_NTPase"/>
</dbReference>
<protein>
    <submittedName>
        <fullName evidence="11">Kinesin-like protein KIN-12C isoform X2</fullName>
    </submittedName>
</protein>
<comment type="similarity">
    <text evidence="6">Belongs to the TRAFAC class myosin-kinesin ATPase superfamily. Kinesin family. KIN-12 subfamily.</text>
</comment>
<dbReference type="InterPro" id="IPR044986">
    <property type="entry name" value="KIF15/KIN-12"/>
</dbReference>
<dbReference type="InterPro" id="IPR019821">
    <property type="entry name" value="Kinesin_motor_CS"/>
</dbReference>
<feature type="domain" description="Kinesin motor" evidence="10">
    <location>
        <begin position="183"/>
        <end position="520"/>
    </location>
</feature>
<feature type="region of interest" description="Disordered" evidence="9">
    <location>
        <begin position="1"/>
        <end position="146"/>
    </location>
</feature>
<comment type="caution">
    <text evidence="11">The sequence shown here is derived from an EMBL/GenBank/DDBJ whole genome shotgun (WGS) entry which is preliminary data.</text>
</comment>
<dbReference type="GO" id="GO:0003777">
    <property type="term" value="F:microtubule motor activity"/>
    <property type="evidence" value="ECO:0007669"/>
    <property type="project" value="InterPro"/>
</dbReference>
<dbReference type="InterPro" id="IPR036961">
    <property type="entry name" value="Kinesin_motor_dom_sf"/>
</dbReference>
<feature type="coiled-coil region" evidence="8">
    <location>
        <begin position="527"/>
        <end position="554"/>
    </location>
</feature>
<evidence type="ECO:0000313" key="12">
    <source>
        <dbReference type="Proteomes" id="UP000250321"/>
    </source>
</evidence>
<dbReference type="OrthoDB" id="3176171at2759"/>
<organism evidence="11 12">
    <name type="scientific">Prunus yedoensis var. nudiflora</name>
    <dbReference type="NCBI Taxonomy" id="2094558"/>
    <lineage>
        <taxon>Eukaryota</taxon>
        <taxon>Viridiplantae</taxon>
        <taxon>Streptophyta</taxon>
        <taxon>Embryophyta</taxon>
        <taxon>Tracheophyta</taxon>
        <taxon>Spermatophyta</taxon>
        <taxon>Magnoliopsida</taxon>
        <taxon>eudicotyledons</taxon>
        <taxon>Gunneridae</taxon>
        <taxon>Pentapetalae</taxon>
        <taxon>rosids</taxon>
        <taxon>fabids</taxon>
        <taxon>Rosales</taxon>
        <taxon>Rosaceae</taxon>
        <taxon>Amygdaloideae</taxon>
        <taxon>Amygdaleae</taxon>
        <taxon>Prunus</taxon>
    </lineage>
</organism>
<keyword evidence="4 8" id="KW-0175">Coiled coil</keyword>
<keyword evidence="5 7" id="KW-0505">Motor protein</keyword>
<name>A0A314XZQ4_PRUYE</name>
<sequence length="2269" mass="258732">MSKRSSTVRFPARNISKNSQSEPNENEFEASSNQIHFPPPRTPLNSIADPAQLQKELHELDFDSQPKFEAIRSGRYSLSDRKPEAPDRAGNGGLSYGTPRVSGRGGKAHSEPNSAQSTPARNGSRASIGGAICTGSKAPQYNGGRAGSCSRISREISVVISEVLTQVPHFELAEDSSFWTDHNVQVLIRIRPLNNIERASQGHGGCLKQESAKTLVWHGHPETRFTFDHIACETISQEKLFKVAGLPMVENCLSGYNSCMFAYGQTGSGKTYTMMGEIYEVEGQLNEDCGITPRIFEYLFNRIRVEEESRVEEQLKYSCKCSFLEIYNEQITDLLEPSSTNLQLREDLKKGVYVENLTEYNVRDVNDVVKLLLQGASNRKMAATHMNSESSRSHSVFTCIIESHWEKDSMTHFRFARLNLVDLAGSERQKSSGAEGDRLKEAANINKSLSTLGLVIMSLVDLAHGKHRHVPYRDSRLTFLLQDSLGGNSKTTIIANVSPSICSANETLSTLKFAQRAKLIQNNAKVNEDASGDITALQQQIQQLKGQLSFLMKHHNISWSSSSGVPSIEEPRFNELPEEYNDSLEDKMPTENLKLPSVRNKKMKCMDTILVGALRREKMADNAVQKLVAEIEDMNRLVCQSEEDAGQTKMMLRFREEKIKRLELLTDGMLSAEKYLMEENKALLEEIQLLQARFESNPELTRYAVENCRLLEQLKLYQKFYEHGERETLLAEVSELRNQLLDILQGKLPFSTENENQNSDTIKELEDCRNMNSKLIREVDELQLELRKYMNSSQAASGSVRDSFSKDTEEFRQSDKYSMVETLSMGSDSGDETASYSQEECCRDMFISSNKDKIEIQSEVKHEGRFLKSGDLHKENKCVMEISEDIERKALQAKLDKLVKDLEEVRLLNSHFQEDQLLQLSHQKQTEIVCEQVEMETANTILHLQEEVAALQFELDERLHCMIQENKILKNTIAAKENEIRSLSVEWEKATFELTRFLLDGSRSLKNASSQIESIACSFPQANVCISEDVQRAAKVCMEKEETIELLQKSLEDTQTMVTEMGQKLSSLKGAAIALSELQHLDNDETKEEISLCMRLDEQTNMVEMLERKLIFKETQVKEAENCANAAFLVIKWLTDQKATDKTERNIPISILGTPAGLVSQKISDTKVNALGLEDVITELESARLGILESENAIEAFYADTEMHIVALGTNISEVSDEYKELVQNLVSELREMKKKYTELREHSKVSQFCTVESLSLEAHKYLKSKDIYHRILEIKNELTVANGRLKITEDFIYTKVNVYDCPSADKSLEDEDEWSTDSTTSSCDSSTESFASGNKLWALEGQTGDLKVKEGSVLQSADQDPEESKWVLKTFMDTKGATFCLKKELEMALDAFNKLYVRLATLISELDIGGHSQPAELKQLVPLFESGTESSYVVMLLQKRYNKFFLKSSNSCIVVSDEKSDFASSFLTKFEEAHATIKEADVMLNALMEANENAKELTGLWKQTGEELMLEKASFIEEVEHLKTSVHLKERENELLQDQSRYNLVEIAKSLSLLEECFMQLKCEVEDRFKVLYADTFSMGREIHCFISKSRSLLEEICAETLEKKFAMFVLHQCLTGEMIHKIPCFNVGNGFRSSRQQEGLSITNKQQKMWSCCEDDIVLASNISKDDNDQSGVTNLKAGELSLSRDSLMHENLSLKEELQRKDALLEGLHFDFRMLQESASNTMDIKDETEKLIKSLSQIQNELEMKTCQLDHMLFQHKKLEDHLTDTEKALLLSNSNLEQAKDTINTLSEQNFELKVLLNDLYLKNSEANEQLEEQKEVVKGLEKEILHLTSSMETKLICQVEGVEDELRRVISERDGLLEKVASLNDKLEMAYAISDEHEAISIEARQESEASKMYAEQKEEEVKILERSVEELECTINVLEKKVYEMNDEVERHRLIRDALELELKALRHRLLTVENFSENVDSENMNSEQAENLISRQLQSRLLELDEAHNKIKLLEEERAEQDKEIKQCKEYISELVCCMLKPRRHSTTRRERRVQDNFVNPRHRIEELEALAASRQKEVCLLNTRLAAAESMTHDVIRDLLGVKLDMTNYANLIEQYQVQKLVEEAHQQTEEFQEKEQEILNLRKQINDLMEERQSCISEINKKEGDIVAAQMTLQQLQDRDQLLSTQNEMLKVDKTNLKRRVAELDEMVKTILGTPTIHQPIQHPHTSKSKNNSSLKLHEIDFTKRLEQSEKHLSRVNGELAQYFKSAGGGHPRDKRVSR</sequence>
<feature type="coiled-coil region" evidence="8">
    <location>
        <begin position="1781"/>
        <end position="1872"/>
    </location>
</feature>
<feature type="coiled-coil region" evidence="8">
    <location>
        <begin position="1096"/>
        <end position="1123"/>
    </location>
</feature>
<feature type="compositionally biased region" description="Polar residues" evidence="9">
    <location>
        <begin position="824"/>
        <end position="834"/>
    </location>
</feature>
<evidence type="ECO:0000313" key="11">
    <source>
        <dbReference type="EMBL" id="PQQ00132.1"/>
    </source>
</evidence>
<dbReference type="PROSITE" id="PS50067">
    <property type="entry name" value="KINESIN_MOTOR_2"/>
    <property type="match status" value="1"/>
</dbReference>
<dbReference type="GO" id="GO:0005524">
    <property type="term" value="F:ATP binding"/>
    <property type="evidence" value="ECO:0007669"/>
    <property type="project" value="UniProtKB-UniRule"/>
</dbReference>
<feature type="coiled-coil region" evidence="8">
    <location>
        <begin position="1212"/>
        <end position="1243"/>
    </location>
</feature>
<dbReference type="SUPFAM" id="SSF52540">
    <property type="entry name" value="P-loop containing nucleoside triphosphate hydrolases"/>
    <property type="match status" value="1"/>
</dbReference>